<dbReference type="EMBL" id="JAFEMO010000002">
    <property type="protein sequence ID" value="KAH7575600.1"/>
    <property type="molecule type" value="Genomic_DNA"/>
</dbReference>
<reference evidence="2 3" key="1">
    <citation type="submission" date="2021-02" db="EMBL/GenBank/DDBJ databases">
        <title>Plant Genome Project.</title>
        <authorList>
            <person name="Zhang R.-G."/>
        </authorList>
    </citation>
    <scope>NUCLEOTIDE SEQUENCE [LARGE SCALE GENOMIC DNA]</scope>
    <source>
        <tissue evidence="2">Leaves</tissue>
    </source>
</reference>
<dbReference type="Gene3D" id="3.40.50.12660">
    <property type="match status" value="1"/>
</dbReference>
<accession>A0ABQ8IFZ8</accession>
<dbReference type="PANTHER" id="PTHR48104:SF2">
    <property type="entry name" value="METACASPASE-1-LIKE ISOFORM X1"/>
    <property type="match status" value="1"/>
</dbReference>
<gene>
    <name evidence="2" type="ORF">JRO89_XS02G0160400</name>
</gene>
<name>A0ABQ8IFZ8_9ROSI</name>
<dbReference type="InterPro" id="IPR050452">
    <property type="entry name" value="Metacaspase"/>
</dbReference>
<sequence length="295" mass="33858">MVTRRCTQVETATRKAEEAEVEFAQLVEELTIVMVEPIEMRSNFNKQLLQIQAQHRGRFKWIITAEKFSAFTAGNDYLYKREKQISNAQDAHLILKSPSHITAEKFSAFTAGNDYLHKREKQISNAQDAHLILKSPSQKMKDQVERTAIHVQRILFQSLLKSPSQKMKDQVESTAIYVKVLQQKNIISKFWKPTDPNPKTPLNIVPSPFQLPHSSRPNKRAVLCGVTYNKRKYRLKGTINDVKNIRDMLITKFGFLGILVLTGIFPSTSTNQLYIVYVSLLLHRIHHTGKPCSNN</sequence>
<comment type="caution">
    <text evidence="2">The sequence shown here is derived from an EMBL/GenBank/DDBJ whole genome shotgun (WGS) entry which is preliminary data.</text>
</comment>
<comment type="similarity">
    <text evidence="1">Belongs to the peptidase C14B family.</text>
</comment>
<evidence type="ECO:0000256" key="1">
    <source>
        <dbReference type="ARBA" id="ARBA00009005"/>
    </source>
</evidence>
<dbReference type="PANTHER" id="PTHR48104">
    <property type="entry name" value="METACASPASE-4"/>
    <property type="match status" value="1"/>
</dbReference>
<dbReference type="Proteomes" id="UP000827721">
    <property type="component" value="Unassembled WGS sequence"/>
</dbReference>
<organism evidence="2 3">
    <name type="scientific">Xanthoceras sorbifolium</name>
    <dbReference type="NCBI Taxonomy" id="99658"/>
    <lineage>
        <taxon>Eukaryota</taxon>
        <taxon>Viridiplantae</taxon>
        <taxon>Streptophyta</taxon>
        <taxon>Embryophyta</taxon>
        <taxon>Tracheophyta</taxon>
        <taxon>Spermatophyta</taxon>
        <taxon>Magnoliopsida</taxon>
        <taxon>eudicotyledons</taxon>
        <taxon>Gunneridae</taxon>
        <taxon>Pentapetalae</taxon>
        <taxon>rosids</taxon>
        <taxon>malvids</taxon>
        <taxon>Sapindales</taxon>
        <taxon>Sapindaceae</taxon>
        <taxon>Xanthoceroideae</taxon>
        <taxon>Xanthoceras</taxon>
    </lineage>
</organism>
<proteinExistence type="inferred from homology"/>
<protein>
    <submittedName>
        <fullName evidence="2">Uncharacterized protein</fullName>
    </submittedName>
</protein>
<evidence type="ECO:0000313" key="2">
    <source>
        <dbReference type="EMBL" id="KAH7575600.1"/>
    </source>
</evidence>
<keyword evidence="3" id="KW-1185">Reference proteome</keyword>
<evidence type="ECO:0000313" key="3">
    <source>
        <dbReference type="Proteomes" id="UP000827721"/>
    </source>
</evidence>